<dbReference type="Proteomes" id="UP001595892">
    <property type="component" value="Unassembled WGS sequence"/>
</dbReference>
<keyword evidence="3 13" id="KW-0813">Transport</keyword>
<feature type="transmembrane region" description="Helical" evidence="13">
    <location>
        <begin position="77"/>
        <end position="99"/>
    </location>
</feature>
<keyword evidence="15" id="KW-1185">Reference proteome</keyword>
<dbReference type="Pfam" id="PF02535">
    <property type="entry name" value="Zip"/>
    <property type="match status" value="1"/>
</dbReference>
<comment type="caution">
    <text evidence="14">The sequence shown here is derived from an EMBL/GenBank/DDBJ whole genome shotgun (WGS) entry which is preliminary data.</text>
</comment>
<feature type="binding site" description="M2 metal binding site" evidence="13">
    <location>
        <position position="136"/>
    </location>
    <ligand>
        <name>Fe(2+)</name>
        <dbReference type="ChEBI" id="CHEBI:29033"/>
    </ligand>
</feature>
<keyword evidence="6" id="KW-0479">Metal-binding</keyword>
<sequence length="269" mass="28538">MDPIPTSNLLLALAVTTAAGLATGLGGLLVFASRTPNPRLLAFGLAFAGGAMVYVSLTEILTKSIEAFTLGFGDRFGFTYGTLWFLGGVLLIVAIDRLVPNPHERLAVDDPYFRENNRDYIRRVGLLTAVAITAHNFPEGLATFFAMLENPGIGLPLAFAIAIHNIPEGIAIAIPVYYATHNKAYAFVACLVSGMAEPVGAVLGYLVLAPYLSQAVFGAVFGVIAGVMVFLALDELLPTAKRYAKGHETVYGLVTGMGALAVSLVLFKW</sequence>
<name>A0ABV9NMA4_9GAMM</name>
<organism evidence="14 15">
    <name type="scientific">Coralloluteibacterium thermophilum</name>
    <dbReference type="NCBI Taxonomy" id="2707049"/>
    <lineage>
        <taxon>Bacteria</taxon>
        <taxon>Pseudomonadati</taxon>
        <taxon>Pseudomonadota</taxon>
        <taxon>Gammaproteobacteria</taxon>
        <taxon>Lysobacterales</taxon>
        <taxon>Lysobacteraceae</taxon>
        <taxon>Coralloluteibacterium</taxon>
    </lineage>
</organism>
<comment type="subcellular location">
    <subcellularLocation>
        <location evidence="1 13">Cell membrane</location>
        <topology evidence="1 13">Multi-pass membrane protein</topology>
    </subcellularLocation>
</comment>
<keyword evidence="9 13" id="KW-1133">Transmembrane helix</keyword>
<evidence type="ECO:0000256" key="12">
    <source>
        <dbReference type="ARBA" id="ARBA00023136"/>
    </source>
</evidence>
<keyword evidence="4 13" id="KW-1003">Cell membrane</keyword>
<reference evidence="15" key="1">
    <citation type="journal article" date="2019" name="Int. J. Syst. Evol. Microbiol.">
        <title>The Global Catalogue of Microorganisms (GCM) 10K type strain sequencing project: providing services to taxonomists for standard genome sequencing and annotation.</title>
        <authorList>
            <consortium name="The Broad Institute Genomics Platform"/>
            <consortium name="The Broad Institute Genome Sequencing Center for Infectious Disease"/>
            <person name="Wu L."/>
            <person name="Ma J."/>
        </authorList>
    </citation>
    <scope>NUCLEOTIDE SEQUENCE [LARGE SCALE GENOMIC DNA]</scope>
    <source>
        <strain evidence="15">CGMCC 1.13574</strain>
    </source>
</reference>
<gene>
    <name evidence="13 14" type="primary">zupT</name>
    <name evidence="14" type="ORF">ACFO3Q_07085</name>
</gene>
<evidence type="ECO:0000256" key="13">
    <source>
        <dbReference type="HAMAP-Rule" id="MF_00548"/>
    </source>
</evidence>
<evidence type="ECO:0000256" key="4">
    <source>
        <dbReference type="ARBA" id="ARBA00022475"/>
    </source>
</evidence>
<protein>
    <recommendedName>
        <fullName evidence="13">Zinc transporter ZupT</fullName>
    </recommendedName>
</protein>
<evidence type="ECO:0000256" key="1">
    <source>
        <dbReference type="ARBA" id="ARBA00004651"/>
    </source>
</evidence>
<dbReference type="EMBL" id="JBHSGG010000017">
    <property type="protein sequence ID" value="MFC4727933.1"/>
    <property type="molecule type" value="Genomic_DNA"/>
</dbReference>
<feature type="transmembrane region" description="Helical" evidence="13">
    <location>
        <begin position="157"/>
        <end position="178"/>
    </location>
</feature>
<proteinExistence type="inferred from homology"/>
<evidence type="ECO:0000313" key="15">
    <source>
        <dbReference type="Proteomes" id="UP001595892"/>
    </source>
</evidence>
<accession>A0ABV9NMA4</accession>
<feature type="transmembrane region" description="Helical" evidence="13">
    <location>
        <begin position="40"/>
        <end position="57"/>
    </location>
</feature>
<evidence type="ECO:0000256" key="7">
    <source>
        <dbReference type="ARBA" id="ARBA00022833"/>
    </source>
</evidence>
<evidence type="ECO:0000256" key="5">
    <source>
        <dbReference type="ARBA" id="ARBA00022692"/>
    </source>
</evidence>
<feature type="transmembrane region" description="Helical" evidence="13">
    <location>
        <begin position="185"/>
        <end position="208"/>
    </location>
</feature>
<keyword evidence="7 13" id="KW-0862">Zinc</keyword>
<evidence type="ECO:0000256" key="9">
    <source>
        <dbReference type="ARBA" id="ARBA00022989"/>
    </source>
</evidence>
<dbReference type="InterPro" id="IPR003689">
    <property type="entry name" value="ZIP"/>
</dbReference>
<keyword evidence="8 13" id="KW-0864">Zinc transport</keyword>
<feature type="transmembrane region" description="Helical" evidence="13">
    <location>
        <begin position="120"/>
        <end position="137"/>
    </location>
</feature>
<keyword evidence="12 13" id="KW-0472">Membrane</keyword>
<comment type="similarity">
    <text evidence="2 13">Belongs to the ZIP transporter (TC 2.A.5) family. ZupT subfamily.</text>
</comment>
<keyword evidence="11 13" id="KW-0406">Ion transport</keyword>
<feature type="transmembrane region" description="Helical" evidence="13">
    <location>
        <begin position="249"/>
        <end position="267"/>
    </location>
</feature>
<evidence type="ECO:0000256" key="8">
    <source>
        <dbReference type="ARBA" id="ARBA00022906"/>
    </source>
</evidence>
<evidence type="ECO:0000256" key="3">
    <source>
        <dbReference type="ARBA" id="ARBA00022448"/>
    </source>
</evidence>
<evidence type="ECO:0000256" key="6">
    <source>
        <dbReference type="ARBA" id="ARBA00022723"/>
    </source>
</evidence>
<feature type="binding site" description="M2 metal binding site" evidence="13">
    <location>
        <position position="168"/>
    </location>
    <ligand>
        <name>Fe(2+)</name>
        <dbReference type="ChEBI" id="CHEBI:29033"/>
    </ligand>
</feature>
<feature type="binding site" description="M1 metal binding site" evidence="13">
    <location>
        <position position="168"/>
    </location>
    <ligand>
        <name>Zn(2+)</name>
        <dbReference type="ChEBI" id="CHEBI:29105"/>
    </ligand>
</feature>
<feature type="binding site" description="M2 metal binding site" evidence="13">
    <location>
        <position position="139"/>
    </location>
    <ligand>
        <name>Fe(2+)</name>
        <dbReference type="ChEBI" id="CHEBI:29033"/>
    </ligand>
</feature>
<dbReference type="HAMAP" id="MF_00548">
    <property type="entry name" value="ZupT"/>
    <property type="match status" value="1"/>
</dbReference>
<comment type="catalytic activity">
    <reaction evidence="13">
        <text>Zn(2+)(in) = Zn(2+)(out)</text>
        <dbReference type="Rhea" id="RHEA:29351"/>
        <dbReference type="ChEBI" id="CHEBI:29105"/>
    </reaction>
</comment>
<evidence type="ECO:0000256" key="11">
    <source>
        <dbReference type="ARBA" id="ARBA00023065"/>
    </source>
</evidence>
<evidence type="ECO:0000313" key="14">
    <source>
        <dbReference type="EMBL" id="MFC4727933.1"/>
    </source>
</evidence>
<feature type="binding site" description="M1 metal binding site" evidence="13">
    <location>
        <position position="139"/>
    </location>
    <ligand>
        <name>Zn(2+)</name>
        <dbReference type="ChEBI" id="CHEBI:29105"/>
    </ligand>
</feature>
<feature type="binding site" description="M1 metal binding site" evidence="13">
    <location>
        <position position="164"/>
    </location>
    <ligand>
        <name>Zn(2+)</name>
        <dbReference type="ChEBI" id="CHEBI:29105"/>
    </ligand>
</feature>
<dbReference type="NCBIfam" id="NF003243">
    <property type="entry name" value="PRK04201.1"/>
    <property type="match status" value="1"/>
</dbReference>
<dbReference type="InterPro" id="IPR023498">
    <property type="entry name" value="Zn_transptr_ZupT"/>
</dbReference>
<dbReference type="PANTHER" id="PTHR11040">
    <property type="entry name" value="ZINC/IRON TRANSPORTER"/>
    <property type="match status" value="1"/>
</dbReference>
<evidence type="ECO:0000256" key="2">
    <source>
        <dbReference type="ARBA" id="ARBA00009703"/>
    </source>
</evidence>
<feature type="binding site" description="M2 metal binding site" evidence="13">
    <location>
        <position position="197"/>
    </location>
    <ligand>
        <name>Fe(2+)</name>
        <dbReference type="ChEBI" id="CHEBI:29033"/>
    </ligand>
</feature>
<feature type="transmembrane region" description="Helical" evidence="13">
    <location>
        <begin position="12"/>
        <end position="33"/>
    </location>
</feature>
<evidence type="ECO:0000256" key="10">
    <source>
        <dbReference type="ARBA" id="ARBA00023004"/>
    </source>
</evidence>
<feature type="transmembrane region" description="Helical" evidence="13">
    <location>
        <begin position="214"/>
        <end position="237"/>
    </location>
</feature>
<feature type="binding site" description="M2 metal binding site" evidence="13">
    <location>
        <position position="165"/>
    </location>
    <ligand>
        <name>Fe(2+)</name>
        <dbReference type="ChEBI" id="CHEBI:29033"/>
    </ligand>
</feature>
<keyword evidence="10" id="KW-0408">Iron</keyword>
<comment type="function">
    <text evidence="13">Mediates zinc uptake. May also transport other divalent cations.</text>
</comment>
<dbReference type="RefSeq" id="WP_377003938.1">
    <property type="nucleotide sequence ID" value="NZ_JBHSGG010000017.1"/>
</dbReference>
<keyword evidence="5 13" id="KW-0812">Transmembrane</keyword>
<dbReference type="PANTHER" id="PTHR11040:SF205">
    <property type="entry name" value="ZINC TRANSPORTER ZUPT"/>
    <property type="match status" value="1"/>
</dbReference>